<comment type="caution">
    <text evidence="1">The sequence shown here is derived from an EMBL/GenBank/DDBJ whole genome shotgun (WGS) entry which is preliminary data.</text>
</comment>
<name>A0ACB9KBE4_9ASTR</name>
<accession>A0ACB9KBE4</accession>
<gene>
    <name evidence="1" type="ORF">L1987_03684</name>
</gene>
<proteinExistence type="predicted"/>
<keyword evidence="2" id="KW-1185">Reference proteome</keyword>
<organism evidence="1 2">
    <name type="scientific">Smallanthus sonchifolius</name>
    <dbReference type="NCBI Taxonomy" id="185202"/>
    <lineage>
        <taxon>Eukaryota</taxon>
        <taxon>Viridiplantae</taxon>
        <taxon>Streptophyta</taxon>
        <taxon>Embryophyta</taxon>
        <taxon>Tracheophyta</taxon>
        <taxon>Spermatophyta</taxon>
        <taxon>Magnoliopsida</taxon>
        <taxon>eudicotyledons</taxon>
        <taxon>Gunneridae</taxon>
        <taxon>Pentapetalae</taxon>
        <taxon>asterids</taxon>
        <taxon>campanulids</taxon>
        <taxon>Asterales</taxon>
        <taxon>Asteraceae</taxon>
        <taxon>Asteroideae</taxon>
        <taxon>Heliantheae alliance</taxon>
        <taxon>Millerieae</taxon>
        <taxon>Smallanthus</taxon>
    </lineage>
</organism>
<reference evidence="1 2" key="2">
    <citation type="journal article" date="2022" name="Mol. Ecol. Resour.">
        <title>The genomes of chicory, endive, great burdock and yacon provide insights into Asteraceae paleo-polyploidization history and plant inulin production.</title>
        <authorList>
            <person name="Fan W."/>
            <person name="Wang S."/>
            <person name="Wang H."/>
            <person name="Wang A."/>
            <person name="Jiang F."/>
            <person name="Liu H."/>
            <person name="Zhao H."/>
            <person name="Xu D."/>
            <person name="Zhang Y."/>
        </authorList>
    </citation>
    <scope>NUCLEOTIDE SEQUENCE [LARGE SCALE GENOMIC DNA]</scope>
    <source>
        <strain evidence="2">cv. Yunnan</strain>
        <tissue evidence="1">Leaves</tissue>
    </source>
</reference>
<protein>
    <submittedName>
        <fullName evidence="1">Uncharacterized protein</fullName>
    </submittedName>
</protein>
<reference evidence="2" key="1">
    <citation type="journal article" date="2022" name="Mol. Ecol. Resour.">
        <title>The genomes of chicory, endive, great burdock and yacon provide insights into Asteraceae palaeo-polyploidization history and plant inulin production.</title>
        <authorList>
            <person name="Fan W."/>
            <person name="Wang S."/>
            <person name="Wang H."/>
            <person name="Wang A."/>
            <person name="Jiang F."/>
            <person name="Liu H."/>
            <person name="Zhao H."/>
            <person name="Xu D."/>
            <person name="Zhang Y."/>
        </authorList>
    </citation>
    <scope>NUCLEOTIDE SEQUENCE [LARGE SCALE GENOMIC DNA]</scope>
    <source>
        <strain evidence="2">cv. Yunnan</strain>
    </source>
</reference>
<sequence length="196" mass="21405">MESCVARQTNIPPSLKFINASLGSIESRNDQKGCKYAFMVDVDWFANLTDIYEVQNMPSVPAVLDWRLSGNCNAFGPLVSRRNTSVCDSSAFCSNQSVCSCFREYQGNPYLPGGCQGKSLSRLLRIVPGGYVHLLCSLAHHVEVAARAGGRVTGAVQTSMNAQALQQTIVNFTARTLREVTDVLAQMSTYSMEIHA</sequence>
<dbReference type="EMBL" id="CM042018">
    <property type="protein sequence ID" value="KAI3829558.1"/>
    <property type="molecule type" value="Genomic_DNA"/>
</dbReference>
<evidence type="ECO:0000313" key="2">
    <source>
        <dbReference type="Proteomes" id="UP001056120"/>
    </source>
</evidence>
<evidence type="ECO:0000313" key="1">
    <source>
        <dbReference type="EMBL" id="KAI3829558.1"/>
    </source>
</evidence>
<dbReference type="Proteomes" id="UP001056120">
    <property type="component" value="Linkage Group LG01"/>
</dbReference>